<keyword evidence="3" id="KW-0804">Transcription</keyword>
<keyword evidence="6" id="KW-1185">Reference proteome</keyword>
<evidence type="ECO:0000259" key="4">
    <source>
        <dbReference type="PROSITE" id="PS50995"/>
    </source>
</evidence>
<dbReference type="SUPFAM" id="SSF46785">
    <property type="entry name" value="Winged helix' DNA-binding domain"/>
    <property type="match status" value="1"/>
</dbReference>
<dbReference type="SMART" id="SM00347">
    <property type="entry name" value="HTH_MARR"/>
    <property type="match status" value="1"/>
</dbReference>
<proteinExistence type="predicted"/>
<keyword evidence="2" id="KW-0238">DNA-binding</keyword>
<dbReference type="GO" id="GO:0003677">
    <property type="term" value="F:DNA binding"/>
    <property type="evidence" value="ECO:0007669"/>
    <property type="project" value="UniProtKB-KW"/>
</dbReference>
<keyword evidence="1" id="KW-0805">Transcription regulation</keyword>
<dbReference type="PROSITE" id="PS01117">
    <property type="entry name" value="HTH_MARR_1"/>
    <property type="match status" value="1"/>
</dbReference>
<protein>
    <submittedName>
        <fullName evidence="5">MarR family transcriptional regulator</fullName>
    </submittedName>
</protein>
<dbReference type="AlphaFoldDB" id="A0A923LU50"/>
<evidence type="ECO:0000313" key="5">
    <source>
        <dbReference type="EMBL" id="MBC5725333.1"/>
    </source>
</evidence>
<dbReference type="RefSeq" id="WP_054326427.1">
    <property type="nucleotide sequence ID" value="NZ_JACOPL010000006.1"/>
</dbReference>
<evidence type="ECO:0000256" key="3">
    <source>
        <dbReference type="ARBA" id="ARBA00023163"/>
    </source>
</evidence>
<dbReference type="InterPro" id="IPR036388">
    <property type="entry name" value="WH-like_DNA-bd_sf"/>
</dbReference>
<name>A0A923LU50_9FIRM</name>
<evidence type="ECO:0000313" key="6">
    <source>
        <dbReference type="Proteomes" id="UP000606499"/>
    </source>
</evidence>
<reference evidence="5" key="1">
    <citation type="submission" date="2020-08" db="EMBL/GenBank/DDBJ databases">
        <title>Genome public.</title>
        <authorList>
            <person name="Liu C."/>
            <person name="Sun Q."/>
        </authorList>
    </citation>
    <scope>NUCLEOTIDE SEQUENCE</scope>
    <source>
        <strain evidence="5">NSJ-28</strain>
    </source>
</reference>
<dbReference type="Pfam" id="PF12802">
    <property type="entry name" value="MarR_2"/>
    <property type="match status" value="1"/>
</dbReference>
<dbReference type="Proteomes" id="UP000606499">
    <property type="component" value="Unassembled WGS sequence"/>
</dbReference>
<comment type="caution">
    <text evidence="5">The sequence shown here is derived from an EMBL/GenBank/DDBJ whole genome shotgun (WGS) entry which is preliminary data.</text>
</comment>
<dbReference type="PROSITE" id="PS50995">
    <property type="entry name" value="HTH_MARR_2"/>
    <property type="match status" value="1"/>
</dbReference>
<evidence type="ECO:0000256" key="2">
    <source>
        <dbReference type="ARBA" id="ARBA00023125"/>
    </source>
</evidence>
<gene>
    <name evidence="5" type="ORF">H8S45_07660</name>
</gene>
<sequence length="152" mass="17614">MQEQTICGELGMLNNLFKRQMACQSGEEFSKVTGMQGMIIHYLLVADGDRFQKDVETQFRFRRSTATGILQLMEQHGLLRREPVPQDGRLKRLVLTDKALALDARIKKKFRDTETLMRAGISEEDMDAWFRVCGRIRANLENYQRRASEGQE</sequence>
<organism evidence="5 6">
    <name type="scientific">Agathobaculum faecis</name>
    <dbReference type="NCBI Taxonomy" id="2763013"/>
    <lineage>
        <taxon>Bacteria</taxon>
        <taxon>Bacillati</taxon>
        <taxon>Bacillota</taxon>
        <taxon>Clostridia</taxon>
        <taxon>Eubacteriales</taxon>
        <taxon>Butyricicoccaceae</taxon>
        <taxon>Agathobaculum</taxon>
    </lineage>
</organism>
<dbReference type="InterPro" id="IPR023187">
    <property type="entry name" value="Tscrpt_reg_MarR-type_CS"/>
</dbReference>
<evidence type="ECO:0000256" key="1">
    <source>
        <dbReference type="ARBA" id="ARBA00023015"/>
    </source>
</evidence>
<dbReference type="InterPro" id="IPR036390">
    <property type="entry name" value="WH_DNA-bd_sf"/>
</dbReference>
<dbReference type="GO" id="GO:0003700">
    <property type="term" value="F:DNA-binding transcription factor activity"/>
    <property type="evidence" value="ECO:0007669"/>
    <property type="project" value="InterPro"/>
</dbReference>
<dbReference type="InterPro" id="IPR000835">
    <property type="entry name" value="HTH_MarR-typ"/>
</dbReference>
<accession>A0A923LU50</accession>
<dbReference type="PANTHER" id="PTHR42756">
    <property type="entry name" value="TRANSCRIPTIONAL REGULATOR, MARR"/>
    <property type="match status" value="1"/>
</dbReference>
<dbReference type="Gene3D" id="1.10.10.10">
    <property type="entry name" value="Winged helix-like DNA-binding domain superfamily/Winged helix DNA-binding domain"/>
    <property type="match status" value="1"/>
</dbReference>
<dbReference type="PANTHER" id="PTHR42756:SF1">
    <property type="entry name" value="TRANSCRIPTIONAL REPRESSOR OF EMRAB OPERON"/>
    <property type="match status" value="1"/>
</dbReference>
<feature type="domain" description="HTH marR-type" evidence="4">
    <location>
        <begin position="1"/>
        <end position="138"/>
    </location>
</feature>
<dbReference type="EMBL" id="JACOPL010000006">
    <property type="protein sequence ID" value="MBC5725333.1"/>
    <property type="molecule type" value="Genomic_DNA"/>
</dbReference>